<dbReference type="Gene3D" id="3.20.20.70">
    <property type="entry name" value="Aldolase class I"/>
    <property type="match status" value="1"/>
</dbReference>
<dbReference type="InterPro" id="IPR013785">
    <property type="entry name" value="Aldolase_TIM"/>
</dbReference>
<evidence type="ECO:0000313" key="6">
    <source>
        <dbReference type="EMBL" id="KFB00277.1"/>
    </source>
</evidence>
<name>A0A084THU1_9FLAO</name>
<dbReference type="RefSeq" id="WP_036123478.1">
    <property type="nucleotide sequence ID" value="NZ_BMET01000003.1"/>
</dbReference>
<dbReference type="InterPro" id="IPR004136">
    <property type="entry name" value="NMO"/>
</dbReference>
<reference evidence="6 7" key="1">
    <citation type="journal article" date="2014" name="Genome Announc.">
        <title>Draft Genome Sequence of the Algicidal Bacterium Mangrovimonas yunxiaonensis Strain LY01.</title>
        <authorList>
            <person name="Li Y."/>
            <person name="Zhu H."/>
            <person name="Li C."/>
            <person name="Zhang H."/>
            <person name="Chen Z."/>
            <person name="Zheng W."/>
            <person name="Xu H."/>
            <person name="Zheng T."/>
        </authorList>
    </citation>
    <scope>NUCLEOTIDE SEQUENCE [LARGE SCALE GENOMIC DNA]</scope>
    <source>
        <strain evidence="6 7">LY01</strain>
    </source>
</reference>
<evidence type="ECO:0000256" key="4">
    <source>
        <dbReference type="ARBA" id="ARBA00023002"/>
    </source>
</evidence>
<sequence length="316" mass="34224">MVQTELTKMLGIKHPIIMAPMFLVSNTEMVKQAMQNGIAGCIPALNYRTLDELRTAIKALKAAKPEGGSFGFNLIVNKSNPKASKQLEVLCEEGCDFIITSLGNPKETIDKAHEVGIKVFCDVTDLKFAKKVEHLGADAVIAVNSKAGGHRGNLSPKDLIALLKANCNIPIISAGGVGNKNELDAMLAYGAVGVSVGSPFIASIEASVTDEYKQACVDYGAEDIVVTERISGTPCTVINTPYQQKIGTKSPWIERVLNKNKSLKKWVKMFRFYIGMKATEKAAKKATYKTVWVAGPSIEHTKDVLPVKEIVKKLTS</sequence>
<keyword evidence="5" id="KW-0503">Monooxygenase</keyword>
<evidence type="ECO:0000256" key="5">
    <source>
        <dbReference type="ARBA" id="ARBA00023033"/>
    </source>
</evidence>
<dbReference type="PANTHER" id="PTHR42747:SF4">
    <property type="entry name" value="BLR1330 PROTEIN"/>
    <property type="match status" value="1"/>
</dbReference>
<keyword evidence="6" id="KW-0223">Dioxygenase</keyword>
<dbReference type="STRING" id="1197477.IA57_11340"/>
<dbReference type="PANTHER" id="PTHR42747">
    <property type="entry name" value="NITRONATE MONOOXYGENASE-RELATED"/>
    <property type="match status" value="1"/>
</dbReference>
<keyword evidence="2" id="KW-0285">Flavoprotein</keyword>
<protein>
    <submittedName>
        <fullName evidence="6">2-nitropropane dioxygenase</fullName>
    </submittedName>
</protein>
<dbReference type="OrthoDB" id="9778912at2"/>
<dbReference type="Proteomes" id="UP000028521">
    <property type="component" value="Unassembled WGS sequence"/>
</dbReference>
<accession>A0A084THU1</accession>
<dbReference type="Pfam" id="PF03060">
    <property type="entry name" value="NMO"/>
    <property type="match status" value="1"/>
</dbReference>
<keyword evidence="3" id="KW-0288">FMN</keyword>
<dbReference type="GO" id="GO:0051213">
    <property type="term" value="F:dioxygenase activity"/>
    <property type="evidence" value="ECO:0007669"/>
    <property type="project" value="UniProtKB-KW"/>
</dbReference>
<proteinExistence type="inferred from homology"/>
<evidence type="ECO:0000256" key="2">
    <source>
        <dbReference type="ARBA" id="ARBA00022630"/>
    </source>
</evidence>
<dbReference type="eggNOG" id="COG2070">
    <property type="taxonomic scope" value="Bacteria"/>
</dbReference>
<evidence type="ECO:0000313" key="7">
    <source>
        <dbReference type="Proteomes" id="UP000028521"/>
    </source>
</evidence>
<dbReference type="CDD" id="cd04730">
    <property type="entry name" value="NPD_like"/>
    <property type="match status" value="1"/>
</dbReference>
<dbReference type="EMBL" id="JPFK01000008">
    <property type="protein sequence ID" value="KFB00277.1"/>
    <property type="molecule type" value="Genomic_DNA"/>
</dbReference>
<keyword evidence="7" id="KW-1185">Reference proteome</keyword>
<gene>
    <name evidence="6" type="ORF">IA57_11340</name>
</gene>
<evidence type="ECO:0000256" key="3">
    <source>
        <dbReference type="ARBA" id="ARBA00022643"/>
    </source>
</evidence>
<evidence type="ECO:0000256" key="1">
    <source>
        <dbReference type="ARBA" id="ARBA00009881"/>
    </source>
</evidence>
<dbReference type="AlphaFoldDB" id="A0A084THU1"/>
<reference evidence="7" key="2">
    <citation type="submission" date="2014-07" db="EMBL/GenBank/DDBJ databases">
        <title>Genome sequence of Mangrovimonas yunxiaonensis.</title>
        <authorList>
            <person name="Li Y."/>
            <person name="Zheng T."/>
        </authorList>
    </citation>
    <scope>NUCLEOTIDE SEQUENCE [LARGE SCALE GENOMIC DNA]</scope>
    <source>
        <strain evidence="7">LY01</strain>
    </source>
</reference>
<comment type="similarity">
    <text evidence="1">Belongs to the nitronate monooxygenase family. NMO class I subfamily.</text>
</comment>
<comment type="caution">
    <text evidence="6">The sequence shown here is derived from an EMBL/GenBank/DDBJ whole genome shotgun (WGS) entry which is preliminary data.</text>
</comment>
<organism evidence="6 7">
    <name type="scientific">Mangrovimonas yunxiaonensis</name>
    <dbReference type="NCBI Taxonomy" id="1197477"/>
    <lineage>
        <taxon>Bacteria</taxon>
        <taxon>Pseudomonadati</taxon>
        <taxon>Bacteroidota</taxon>
        <taxon>Flavobacteriia</taxon>
        <taxon>Flavobacteriales</taxon>
        <taxon>Flavobacteriaceae</taxon>
        <taxon>Mangrovimonas</taxon>
    </lineage>
</organism>
<dbReference type="GO" id="GO:0018580">
    <property type="term" value="F:nitronate monooxygenase activity"/>
    <property type="evidence" value="ECO:0007669"/>
    <property type="project" value="InterPro"/>
</dbReference>
<dbReference type="SUPFAM" id="SSF51412">
    <property type="entry name" value="Inosine monophosphate dehydrogenase (IMPDH)"/>
    <property type="match status" value="1"/>
</dbReference>
<keyword evidence="4" id="KW-0560">Oxidoreductase</keyword>